<reference evidence="3" key="1">
    <citation type="submission" date="2018-05" db="EMBL/GenBank/DDBJ databases">
        <authorList>
            <person name="Lanie J.A."/>
            <person name="Ng W.-L."/>
            <person name="Kazmierczak K.M."/>
            <person name="Andrzejewski T.M."/>
            <person name="Davidsen T.M."/>
            <person name="Wayne K.J."/>
            <person name="Tettelin H."/>
            <person name="Glass J.I."/>
            <person name="Rusch D."/>
            <person name="Podicherti R."/>
            <person name="Tsui H.-C.T."/>
            <person name="Winkler M.E."/>
        </authorList>
    </citation>
    <scope>NUCLEOTIDE SEQUENCE</scope>
</reference>
<organism evidence="3">
    <name type="scientific">marine metagenome</name>
    <dbReference type="NCBI Taxonomy" id="408172"/>
    <lineage>
        <taxon>unclassified sequences</taxon>
        <taxon>metagenomes</taxon>
        <taxon>ecological metagenomes</taxon>
    </lineage>
</organism>
<dbReference type="InterPro" id="IPR007516">
    <property type="entry name" value="Co_F420_Hydgase/DH_bsu_N"/>
</dbReference>
<name>A0A382HQ40_9ZZZZ</name>
<evidence type="ECO:0000259" key="2">
    <source>
        <dbReference type="Pfam" id="PF04432"/>
    </source>
</evidence>
<dbReference type="GO" id="GO:0009507">
    <property type="term" value="C:chloroplast"/>
    <property type="evidence" value="ECO:0007669"/>
    <property type="project" value="TreeGrafter"/>
</dbReference>
<dbReference type="EMBL" id="UINC01062600">
    <property type="protein sequence ID" value="SVB89380.1"/>
    <property type="molecule type" value="Genomic_DNA"/>
</dbReference>
<gene>
    <name evidence="3" type="ORF">METZ01_LOCUS242234</name>
</gene>
<dbReference type="InterPro" id="IPR007525">
    <property type="entry name" value="FrhB_FdhB_C"/>
</dbReference>
<dbReference type="InterPro" id="IPR045220">
    <property type="entry name" value="FRHB/FDHB/HCAR-like"/>
</dbReference>
<sequence>MQNLQDIIKNGLCIGCGLCQSLAGSDRVSLVMTPEGRERPLVTHPPDKEILEKINAVCPGIKITGPESKDMSEMDLVWGPAARIVIGYAADPEIRFMSATGGVLSALGIFLLESGKVDYILHVAPHPEKPMRSVAHISRNRDDIMAGSGSHYGPTAPLTCIMQLLDQGRPFAVIAKPCDIGALRNLSEIDPRVDKLLICCLAMVCGGASEFTKSLDLIAEHGLKEEDVSHIRYRGFGNPGPTTIQTIDGRVFEHSYNEMWKDEGNWRIQNRCKICPDAIGELADIVVSDVWPGGAPTGEDDGFNGILARTPSGLDLLEETVNSEVLMISEKIGFRDMDKFQPHQVRLKKAVHDRLLGISDCDLPVPEFNNLRLEELAGITDKEVRIKNREGMAKRIMSGKVIEPIPTAGNKR</sequence>
<evidence type="ECO:0000313" key="3">
    <source>
        <dbReference type="EMBL" id="SVB89380.1"/>
    </source>
</evidence>
<dbReference type="PANTHER" id="PTHR31332">
    <property type="entry name" value="7-HYDROXYMETHYL CHLOROPHYLL A REDUCTASE, CHLOROPLASTIC"/>
    <property type="match status" value="1"/>
</dbReference>
<protein>
    <recommendedName>
        <fullName evidence="4">4Fe-4S ferredoxin-type domain-containing protein</fullName>
    </recommendedName>
</protein>
<accession>A0A382HQ40</accession>
<proteinExistence type="predicted"/>
<dbReference type="GO" id="GO:0033354">
    <property type="term" value="P:chlorophyll cycle"/>
    <property type="evidence" value="ECO:0007669"/>
    <property type="project" value="TreeGrafter"/>
</dbReference>
<dbReference type="Pfam" id="PF04422">
    <property type="entry name" value="FrhB_FdhB_N"/>
    <property type="match status" value="1"/>
</dbReference>
<dbReference type="AlphaFoldDB" id="A0A382HQ40"/>
<evidence type="ECO:0008006" key="4">
    <source>
        <dbReference type="Google" id="ProtNLM"/>
    </source>
</evidence>
<feature type="domain" description="Coenzyme F420 hydrogenase/dehydrogenase beta subunit N-terminal" evidence="1">
    <location>
        <begin position="85"/>
        <end position="158"/>
    </location>
</feature>
<dbReference type="PANTHER" id="PTHR31332:SF0">
    <property type="entry name" value="7-HYDROXYMETHYL CHLOROPHYLL A REDUCTASE, CHLOROPLASTIC"/>
    <property type="match status" value="1"/>
</dbReference>
<evidence type="ECO:0000259" key="1">
    <source>
        <dbReference type="Pfam" id="PF04422"/>
    </source>
</evidence>
<dbReference type="GO" id="GO:0090415">
    <property type="term" value="F:7-hydroxymethyl chlorophyll a reductase activity"/>
    <property type="evidence" value="ECO:0007669"/>
    <property type="project" value="TreeGrafter"/>
</dbReference>
<dbReference type="Pfam" id="PF04432">
    <property type="entry name" value="FrhB_FdhB_C"/>
    <property type="match status" value="1"/>
</dbReference>
<feature type="domain" description="Coenzyme F420 hydrogenase/dehydrogenase beta subunit C-terminal" evidence="2">
    <location>
        <begin position="171"/>
        <end position="329"/>
    </location>
</feature>